<accession>A0ACA9MBM7</accession>
<gene>
    <name evidence="1" type="ORF">SPELUC_LOCUS5900</name>
</gene>
<organism evidence="1 2">
    <name type="scientific">Cetraspora pellucida</name>
    <dbReference type="NCBI Taxonomy" id="1433469"/>
    <lineage>
        <taxon>Eukaryota</taxon>
        <taxon>Fungi</taxon>
        <taxon>Fungi incertae sedis</taxon>
        <taxon>Mucoromycota</taxon>
        <taxon>Glomeromycotina</taxon>
        <taxon>Glomeromycetes</taxon>
        <taxon>Diversisporales</taxon>
        <taxon>Gigasporaceae</taxon>
        <taxon>Cetraspora</taxon>
    </lineage>
</organism>
<comment type="caution">
    <text evidence="1">The sequence shown here is derived from an EMBL/GenBank/DDBJ whole genome shotgun (WGS) entry which is preliminary data.</text>
</comment>
<keyword evidence="2" id="KW-1185">Reference proteome</keyword>
<proteinExistence type="predicted"/>
<dbReference type="EMBL" id="CAJVPW010006401">
    <property type="protein sequence ID" value="CAG8568550.1"/>
    <property type="molecule type" value="Genomic_DNA"/>
</dbReference>
<evidence type="ECO:0000313" key="2">
    <source>
        <dbReference type="Proteomes" id="UP000789366"/>
    </source>
</evidence>
<reference evidence="1" key="1">
    <citation type="submission" date="2021-06" db="EMBL/GenBank/DDBJ databases">
        <authorList>
            <person name="Kallberg Y."/>
            <person name="Tangrot J."/>
            <person name="Rosling A."/>
        </authorList>
    </citation>
    <scope>NUCLEOTIDE SEQUENCE</scope>
    <source>
        <strain evidence="1">28 12/20/2015</strain>
    </source>
</reference>
<evidence type="ECO:0000313" key="1">
    <source>
        <dbReference type="EMBL" id="CAG8568550.1"/>
    </source>
</evidence>
<sequence length="589" mass="66181">EKNKRVIHYPVAFVHPIDQSDVSKAIKCGADNNFPVVAKAGGHSHESYSIGDKNCALVVDLKNFINVDINKDSRTVVPYKQIENLGQNPTNKIHNPHNDCGNIKNNKTYKSDLTNPYCNDLISEKNKRVIHYPVAFVHPINKFDVSKAIKCGADNNFPVVAKAGGHSFESYSIGDKNCVLVVDLKNFINVDINKDSGTVVVGPGNRLGKLYWKLNNEDVAFPAGNCPSVGVGVILGGGEGRLTRKFGMSSDNIEDAQIVLANGTIVDSVKKHDDLLWALRGAGSAGYGIVTNLTLKIHPIKNPLSSIKLNYNFTLSATKLLYNTMNQYGYNFDPNLAVDIIHIFSPTEQPKTLVETLYVGNASELEKCLKEFIKKSNAIGPKNEMGGFNFTEEDWFHAITLQNFSNETDLDNFIDKKDKEERKPVKVKSFYVNTPGLSEKGVKSLFNFMNKMKDNCSGVIVTTLYGGGNFNNLSRTETAYVHRNFMYDIMIQIELPLRSDGTYVEDKETRNCLTSLDKFAVKFQKKYTSYESFQNYIDRSLNDWQCRYYGENFKKLVDIKKNYDPSNVFNWKQSIPIGIEGDVIKNFYI</sequence>
<dbReference type="Proteomes" id="UP000789366">
    <property type="component" value="Unassembled WGS sequence"/>
</dbReference>
<name>A0ACA9MBM7_9GLOM</name>
<protein>
    <submittedName>
        <fullName evidence="1">5327_t:CDS:1</fullName>
    </submittedName>
</protein>
<feature type="non-terminal residue" evidence="1">
    <location>
        <position position="1"/>
    </location>
</feature>